<comment type="subunit">
    <text evidence="7">Heterotrimer.</text>
</comment>
<evidence type="ECO:0000256" key="7">
    <source>
        <dbReference type="RuleBase" id="RU367155"/>
    </source>
</evidence>
<accession>A0AA88HWE6</accession>
<dbReference type="Pfam" id="PF02045">
    <property type="entry name" value="CBFB_NFYA"/>
    <property type="match status" value="1"/>
</dbReference>
<dbReference type="PRINTS" id="PR00616">
    <property type="entry name" value="CCAATSUBUNTB"/>
</dbReference>
<reference evidence="9" key="1">
    <citation type="submission" date="2023-07" db="EMBL/GenBank/DDBJ databases">
        <title>Chromosome-level genome assembly of Artemia franciscana.</title>
        <authorList>
            <person name="Jo E."/>
        </authorList>
    </citation>
    <scope>NUCLEOTIDE SEQUENCE</scope>
    <source>
        <tissue evidence="9">Whole body</tissue>
    </source>
</reference>
<evidence type="ECO:0000256" key="3">
    <source>
        <dbReference type="ARBA" id="ARBA00023125"/>
    </source>
</evidence>
<dbReference type="GO" id="GO:0003700">
    <property type="term" value="F:DNA-binding transcription factor activity"/>
    <property type="evidence" value="ECO:0007669"/>
    <property type="project" value="UniProtKB-UniRule"/>
</dbReference>
<comment type="similarity">
    <text evidence="7">Belongs to the NFYA/HAP2 subunit family.</text>
</comment>
<evidence type="ECO:0000313" key="10">
    <source>
        <dbReference type="Proteomes" id="UP001187531"/>
    </source>
</evidence>
<dbReference type="Gene3D" id="6.10.250.2430">
    <property type="match status" value="1"/>
</dbReference>
<gene>
    <name evidence="9" type="ORF">QYM36_010057</name>
</gene>
<keyword evidence="2 7" id="KW-0805">Transcription regulation</keyword>
<comment type="subcellular location">
    <subcellularLocation>
        <location evidence="1 7">Nucleus</location>
    </subcellularLocation>
</comment>
<dbReference type="Proteomes" id="UP001187531">
    <property type="component" value="Unassembled WGS sequence"/>
</dbReference>
<evidence type="ECO:0000256" key="6">
    <source>
        <dbReference type="ARBA" id="ARBA00023242"/>
    </source>
</evidence>
<evidence type="ECO:0000256" key="4">
    <source>
        <dbReference type="ARBA" id="ARBA00023159"/>
    </source>
</evidence>
<evidence type="ECO:0000256" key="1">
    <source>
        <dbReference type="ARBA" id="ARBA00004123"/>
    </source>
</evidence>
<evidence type="ECO:0000256" key="2">
    <source>
        <dbReference type="ARBA" id="ARBA00023015"/>
    </source>
</evidence>
<comment type="caution">
    <text evidence="9">The sequence shown here is derived from an EMBL/GenBank/DDBJ whole genome shotgun (WGS) entry which is preliminary data.</text>
</comment>
<keyword evidence="6 7" id="KW-0539">Nucleus</keyword>
<keyword evidence="5 7" id="KW-0804">Transcription</keyword>
<dbReference type="GO" id="GO:0016602">
    <property type="term" value="C:CCAAT-binding factor complex"/>
    <property type="evidence" value="ECO:0007669"/>
    <property type="project" value="InterPro"/>
</dbReference>
<dbReference type="InterPro" id="IPR018362">
    <property type="entry name" value="CCAAT-binding_factor_CS"/>
</dbReference>
<sequence>MVTTVSGRQATQLVMQAGQAQVVSLSPSSTGQQVIQTSNGQQLIVQTIAQNNQPQTITLNGQQIQVVPVQTLQTGSSNGSQPIVIQPSNAQAAQIIQTPDGQTLIYQPISNVETVQQTQPQVINLGGNIIQTMPQMTGVTNGGGNIVMMVPGNGGVPQIQRIPVQTPQEVTEEEPLFVNAKQYHRILKRRAARAKLEQEGKIPKERRKYLHESRHKHAMNRIRGEGGRFNPGKNDGKRQKLSHQESSEKVISEAVESALDHLTDVKNGLNVIGGSGRLV</sequence>
<dbReference type="AlphaFoldDB" id="A0AA88HWE6"/>
<dbReference type="InterPro" id="IPR001289">
    <property type="entry name" value="NFYA"/>
</dbReference>
<organism evidence="9 10">
    <name type="scientific">Artemia franciscana</name>
    <name type="common">Brine shrimp</name>
    <name type="synonym">Artemia sanfranciscana</name>
    <dbReference type="NCBI Taxonomy" id="6661"/>
    <lineage>
        <taxon>Eukaryota</taxon>
        <taxon>Metazoa</taxon>
        <taxon>Ecdysozoa</taxon>
        <taxon>Arthropoda</taxon>
        <taxon>Crustacea</taxon>
        <taxon>Branchiopoda</taxon>
        <taxon>Anostraca</taxon>
        <taxon>Artemiidae</taxon>
        <taxon>Artemia</taxon>
    </lineage>
</organism>
<name>A0AA88HWE6_ARTSF</name>
<dbReference type="EMBL" id="JAVRJZ010000012">
    <property type="protein sequence ID" value="KAK2715284.1"/>
    <property type="molecule type" value="Genomic_DNA"/>
</dbReference>
<comment type="function">
    <text evidence="7">Component of the sequence-specific heterotrimeric transcription factor (NF-Y) which specifically recognizes a 5'-CCAAT-3' box motif found in the promoters of its target genes.</text>
</comment>
<dbReference type="GO" id="GO:0003677">
    <property type="term" value="F:DNA binding"/>
    <property type="evidence" value="ECO:0007669"/>
    <property type="project" value="UniProtKB-KW"/>
</dbReference>
<proteinExistence type="inferred from homology"/>
<dbReference type="PANTHER" id="PTHR12632">
    <property type="entry name" value="TRANSCRIPTION FACTOR NF-Y ALPHA-RELATED"/>
    <property type="match status" value="1"/>
</dbReference>
<evidence type="ECO:0000256" key="8">
    <source>
        <dbReference type="SAM" id="MobiDB-lite"/>
    </source>
</evidence>
<feature type="compositionally biased region" description="Basic and acidic residues" evidence="8">
    <location>
        <begin position="234"/>
        <end position="249"/>
    </location>
</feature>
<evidence type="ECO:0000313" key="9">
    <source>
        <dbReference type="EMBL" id="KAK2715284.1"/>
    </source>
</evidence>
<protein>
    <recommendedName>
        <fullName evidence="7">Nuclear transcription factor Y subunit</fullName>
    </recommendedName>
</protein>
<evidence type="ECO:0000256" key="5">
    <source>
        <dbReference type="ARBA" id="ARBA00023163"/>
    </source>
</evidence>
<keyword evidence="3 7" id="KW-0238">DNA-binding</keyword>
<keyword evidence="10" id="KW-1185">Reference proteome</keyword>
<keyword evidence="4" id="KW-0010">Activator</keyword>
<dbReference type="PROSITE" id="PS00686">
    <property type="entry name" value="NFYA_HAP2_1"/>
    <property type="match status" value="1"/>
</dbReference>
<feature type="region of interest" description="Disordered" evidence="8">
    <location>
        <begin position="220"/>
        <end position="249"/>
    </location>
</feature>
<dbReference type="PROSITE" id="PS51152">
    <property type="entry name" value="NFYA_HAP2_2"/>
    <property type="match status" value="1"/>
</dbReference>
<dbReference type="SMART" id="SM00521">
    <property type="entry name" value="CBF"/>
    <property type="match status" value="1"/>
</dbReference>